<organism evidence="1 2">
    <name type="scientific">Parasponia andersonii</name>
    <name type="common">Sponia andersonii</name>
    <dbReference type="NCBI Taxonomy" id="3476"/>
    <lineage>
        <taxon>Eukaryota</taxon>
        <taxon>Viridiplantae</taxon>
        <taxon>Streptophyta</taxon>
        <taxon>Embryophyta</taxon>
        <taxon>Tracheophyta</taxon>
        <taxon>Spermatophyta</taxon>
        <taxon>Magnoliopsida</taxon>
        <taxon>eudicotyledons</taxon>
        <taxon>Gunneridae</taxon>
        <taxon>Pentapetalae</taxon>
        <taxon>rosids</taxon>
        <taxon>fabids</taxon>
        <taxon>Rosales</taxon>
        <taxon>Cannabaceae</taxon>
        <taxon>Parasponia</taxon>
    </lineage>
</organism>
<dbReference type="AlphaFoldDB" id="A0A2P5AWZ7"/>
<dbReference type="STRING" id="3476.A0A2P5AWZ7"/>
<dbReference type="OrthoDB" id="1002363at2759"/>
<dbReference type="EMBL" id="JXTB01000423">
    <property type="protein sequence ID" value="PON41084.1"/>
    <property type="molecule type" value="Genomic_DNA"/>
</dbReference>
<sequence length="127" mass="14995">MLRYLKFAPSRRLMFSKKNLLNIHEYTDVDWVETVSDRKSMSEYFTFVGGNLVTWSKKQKIVAFSNGEVEFRGMSKGLYELLWLRRFLTEIGFAPSTEKSLFYENKAAIKISHNFVQNDHTKRIKVD</sequence>
<evidence type="ECO:0000313" key="2">
    <source>
        <dbReference type="Proteomes" id="UP000237105"/>
    </source>
</evidence>
<gene>
    <name evidence="1" type="ORF">PanWU01x14_292360</name>
</gene>
<evidence type="ECO:0000313" key="1">
    <source>
        <dbReference type="EMBL" id="PON41084.1"/>
    </source>
</evidence>
<dbReference type="CDD" id="cd09272">
    <property type="entry name" value="RNase_HI_RT_Ty1"/>
    <property type="match status" value="1"/>
</dbReference>
<keyword evidence="2" id="KW-1185">Reference proteome</keyword>
<name>A0A2P5AWZ7_PARAD</name>
<proteinExistence type="predicted"/>
<comment type="caution">
    <text evidence="1">The sequence shown here is derived from an EMBL/GenBank/DDBJ whole genome shotgun (WGS) entry which is preliminary data.</text>
</comment>
<dbReference type="Proteomes" id="UP000237105">
    <property type="component" value="Unassembled WGS sequence"/>
</dbReference>
<dbReference type="PANTHER" id="PTHR11439">
    <property type="entry name" value="GAG-POL-RELATED RETROTRANSPOSON"/>
    <property type="match status" value="1"/>
</dbReference>
<protein>
    <submittedName>
        <fullName evidence="1">Uncharacterized protein</fullName>
    </submittedName>
</protein>
<reference evidence="2" key="1">
    <citation type="submission" date="2016-06" db="EMBL/GenBank/DDBJ databases">
        <title>Parallel loss of symbiosis genes in relatives of nitrogen-fixing non-legume Parasponia.</title>
        <authorList>
            <person name="Van Velzen R."/>
            <person name="Holmer R."/>
            <person name="Bu F."/>
            <person name="Rutten L."/>
            <person name="Van Zeijl A."/>
            <person name="Liu W."/>
            <person name="Santuari L."/>
            <person name="Cao Q."/>
            <person name="Sharma T."/>
            <person name="Shen D."/>
            <person name="Roswanjaya Y."/>
            <person name="Wardhani T."/>
            <person name="Kalhor M.S."/>
            <person name="Jansen J."/>
            <person name="Van den Hoogen J."/>
            <person name="Gungor B."/>
            <person name="Hartog M."/>
            <person name="Hontelez J."/>
            <person name="Verver J."/>
            <person name="Yang W.-C."/>
            <person name="Schijlen E."/>
            <person name="Repin R."/>
            <person name="Schilthuizen M."/>
            <person name="Schranz E."/>
            <person name="Heidstra R."/>
            <person name="Miyata K."/>
            <person name="Fedorova E."/>
            <person name="Kohlen W."/>
            <person name="Bisseling T."/>
            <person name="Smit S."/>
            <person name="Geurts R."/>
        </authorList>
    </citation>
    <scope>NUCLEOTIDE SEQUENCE [LARGE SCALE GENOMIC DNA]</scope>
    <source>
        <strain evidence="2">cv. WU1-14</strain>
    </source>
</reference>
<accession>A0A2P5AWZ7</accession>
<feature type="non-terminal residue" evidence="1">
    <location>
        <position position="127"/>
    </location>
</feature>
<dbReference type="PANTHER" id="PTHR11439:SF467">
    <property type="entry name" value="INTEGRASE CATALYTIC DOMAIN-CONTAINING PROTEIN"/>
    <property type="match status" value="1"/>
</dbReference>